<keyword evidence="1" id="KW-0677">Repeat</keyword>
<sequence>MDEVPASPVAVKRKKFRRKQGPLFKRAKKASAGESFADDGSSYEQHSECASDVQVAEAELPEAARKLSTFYYDEDVEQLETVQANPLASAILLEKANAIPGPSKVLSRQFVACCTEQFLTVAELAKRAGDGEESDFAPPQEYKAPSTIKPHNYSFTQMEIDTQMIDLFEAADLLTGPGIDNPPPKLPLPLPEILRADTDGKDIVLARLPSNTSIKETSIKCEVLDPDAAPDERSIVQRILDDFRLEDSETCSMEVDLSLIQSESLRRRLIQLRDLIASPPKPVKREPTCRRYGRAREKREKLLARRLSYDTEDSSMAGQPSSDEESETNTIRNSNHHSDTETSMDGVALNESVLIQANLTQLSAFFSQAITTSQEGGECREEKARNETKSTSLDGEPAFHGFASPISLASDRSSSPKTVALNFATLNESDESSFLSVEDNHAESVSEPITMEQLLDDDEDLFMLAHPAEEKEPHASDQQRVQKKIEGTNVTHIKSDANDEIHERVNASLVPHSATSYSNTTRDASVNDSDEVLLKAQAMFAEEEFKQKLNHLQNDSSIRDSLKESVEMKAVPSVNAINAGKALWRKIAEPVFSNQPFSGGFSTAGGSAIAISKKALESAQKMFAEEEAKLQNEMHVDTDKAPLGTAFSTAGGKSITVSKDAIEKARKTFENDETTIGKDIVGDALVTQEANLKQTTFLGGFSTASGNTIAVSKAALESAQKAFAEEEAKMEPDSITTANGASFGGGGFSTASGSKIAVSKRALESARTMFAQEEGEGTDQTQRTMDGGLKPPAMGFSFSTASGNKIAVSKKALEKAQKTFEEIESMVENATDVEAAGSCQKVSGTCIENETKEARSSDYMRPVSKGAFSTAGGSSIAVSKQALITAQKMFEEEELSRDKENQPGNMTNDSFGGGFSTAGGSKISVSKDALERAQKAFAEEEASKSDQENSGNRKPPNFAASFSTAAGSAIVVSKKALQLAQKAFDEDDIDPVVDKENITGNSLGGFNTASGSKISVSKKALENAKKFFTEEEEEKVTECTKAISKDACAIDHVEESVTSFPTFSRASGASIAISVDALEKAKKLWNEFDEAESKEPLPAGCNDAAISVSVHKENAPKLEETRHKRRLSPAHDEPILTPKKKLRSNQLHALVPFQTSTPASAVSVEKSEKSITKPTKEPTPSAHDVDAFFSQLDDHEFQQLFCVQQMGKKPNKLLSKFDQCSDAIPAKPAAKMQPAGSDWDDSFSEILPNLPASDESDGKRRSVPVSLPPEHVQQARREELEKQIQYIESKPADVCRPRLFEFCSKKQQKNRVALREFVGGAVPRSADVLTAAMNVTLENAMEFRFNVAEYYGESFSINNAAGIPLGTDGKAGCLLMDANSTVGVEEMRCAFLAAPGIDPRLVPQGWVENAWRWIVCKLSAYERNFSTHLRGALSPENVFQQLQYRYHVEIDSARRSALRKMLEKDDIPNRRMVLFVSNIVHNDAASAVGMGLELSDGWYSVRTEIDYPLAAAVRAGRIVAGTKLMIQGAELCNHKDGCSPLEVPLDVRLKIATNATRRVRWSVRLGYYHHPVPFLIGCNTIHDRGGLIARVRALIVRVYPLMYVEKSSSEGQGSVLRSERMQQRHSRRNDANQLENLHKLYNRVQEEIERERAANSVKRNVRVTESTTATELQECLENGLDVSFLDFELTRSQQLVIEQFQLRQQEQLQSEINRRVKALLAKSAIRPTVTSLLKVRLMDRAQPVRSFVLSIWRPTDDARALLQEQAYVEFGNVTANGTKNNDVQLTAHKATTYRRVKDDLVVEQQGHSSSRTVTPIGSIDAATFRPPFGEFDTVGVVVRVGPAETKKFQSIYLADTAMNLLCINFWHGLGEYAYDDVVQERRLLCVSNLQWRTFSRQPAVGVPQSFATEYTTFTEQHARHGHLRAEWDRCQLQLDAIDRDRFFEQCAERLGELVAVAGSSTPNVGTPYGQRSASRLPQTSTPVGVGNNSAAKRKIETLASIYPASPPKLSPIVIGRNATLRRGFKTPARMEERENHPGVS</sequence>
<feature type="region of interest" description="Disordered" evidence="7">
    <location>
        <begin position="1161"/>
        <end position="1182"/>
    </location>
</feature>
<reference evidence="11" key="1">
    <citation type="submission" date="2020-05" db="UniProtKB">
        <authorList>
            <consortium name="EnsemblMetazoa"/>
        </authorList>
    </citation>
    <scope>IDENTIFICATION</scope>
    <source>
        <strain evidence="11">MAF</strain>
    </source>
</reference>
<evidence type="ECO:0000256" key="3">
    <source>
        <dbReference type="ARBA" id="ARBA00023125"/>
    </source>
</evidence>
<name>A0A182UX69_ANOME</name>
<feature type="compositionally biased region" description="Basic and acidic residues" evidence="7">
    <location>
        <begin position="934"/>
        <end position="947"/>
    </location>
</feature>
<dbReference type="InterPro" id="IPR048262">
    <property type="entry name" value="BRCA2_OB_2_dom"/>
</dbReference>
<dbReference type="PANTHER" id="PTHR11289:SF0">
    <property type="entry name" value="BREAST CANCER TYPE 2 SUSCEPTIBILITY PROTEIN"/>
    <property type="match status" value="1"/>
</dbReference>
<evidence type="ECO:0000313" key="11">
    <source>
        <dbReference type="EnsemblMetazoa" id="AMEM005183-PA"/>
    </source>
</evidence>
<dbReference type="InterPro" id="IPR012340">
    <property type="entry name" value="NA-bd_OB-fold"/>
</dbReference>
<dbReference type="InterPro" id="IPR015525">
    <property type="entry name" value="BRCA2"/>
</dbReference>
<dbReference type="CDD" id="cd04494">
    <property type="entry name" value="BRCA2DBD_OB2"/>
    <property type="match status" value="1"/>
</dbReference>
<dbReference type="GO" id="GO:0006355">
    <property type="term" value="P:regulation of DNA-templated transcription"/>
    <property type="evidence" value="ECO:0007669"/>
    <property type="project" value="TreeGrafter"/>
</dbReference>
<feature type="region of interest" description="Disordered" evidence="7">
    <location>
        <begin position="892"/>
        <end position="917"/>
    </location>
</feature>
<evidence type="ECO:0000313" key="12">
    <source>
        <dbReference type="Proteomes" id="UP000075903"/>
    </source>
</evidence>
<dbReference type="GO" id="GO:0003677">
    <property type="term" value="F:DNA binding"/>
    <property type="evidence" value="ECO:0007669"/>
    <property type="project" value="UniProtKB-KW"/>
</dbReference>
<evidence type="ECO:0000256" key="7">
    <source>
        <dbReference type="SAM" id="MobiDB-lite"/>
    </source>
</evidence>
<dbReference type="InterPro" id="IPR036315">
    <property type="entry name" value="BRCA2_hlx_sf"/>
</dbReference>
<keyword evidence="12" id="KW-1185">Reference proteome</keyword>
<keyword evidence="2" id="KW-0227">DNA damage</keyword>
<dbReference type="Pfam" id="PF09104">
    <property type="entry name" value="BRCA-2_OB3"/>
    <property type="match status" value="1"/>
</dbReference>
<evidence type="ECO:0000259" key="8">
    <source>
        <dbReference type="Pfam" id="PF09103"/>
    </source>
</evidence>
<keyword evidence="4" id="KW-0233">DNA recombination</keyword>
<dbReference type="Gene3D" id="2.40.50.140">
    <property type="entry name" value="Nucleic acid-binding proteins"/>
    <property type="match status" value="4"/>
</dbReference>
<dbReference type="SUPFAM" id="SSF81872">
    <property type="entry name" value="BRCA2 helical domain"/>
    <property type="match status" value="1"/>
</dbReference>
<feature type="region of interest" description="Disordered" evidence="7">
    <location>
        <begin position="1965"/>
        <end position="1987"/>
    </location>
</feature>
<organism evidence="11 12">
    <name type="scientific">Anopheles merus</name>
    <name type="common">Mosquito</name>
    <dbReference type="NCBI Taxonomy" id="30066"/>
    <lineage>
        <taxon>Eukaryota</taxon>
        <taxon>Metazoa</taxon>
        <taxon>Ecdysozoa</taxon>
        <taxon>Arthropoda</taxon>
        <taxon>Hexapoda</taxon>
        <taxon>Insecta</taxon>
        <taxon>Pterygota</taxon>
        <taxon>Neoptera</taxon>
        <taxon>Endopterygota</taxon>
        <taxon>Diptera</taxon>
        <taxon>Nematocera</taxon>
        <taxon>Culicoidea</taxon>
        <taxon>Culicidae</taxon>
        <taxon>Anophelinae</taxon>
        <taxon>Anopheles</taxon>
    </lineage>
</organism>
<feature type="region of interest" description="Disordered" evidence="7">
    <location>
        <begin position="934"/>
        <end position="959"/>
    </location>
</feature>
<dbReference type="STRING" id="30066.A0A182UX69"/>
<feature type="region of interest" description="Disordered" evidence="7">
    <location>
        <begin position="1228"/>
        <end position="1265"/>
    </location>
</feature>
<keyword evidence="6" id="KW-0175">Coiled coil</keyword>
<dbReference type="VEuPathDB" id="VectorBase:AMEM21_012167"/>
<feature type="compositionally biased region" description="Basic and acidic residues" evidence="7">
    <location>
        <begin position="377"/>
        <end position="388"/>
    </location>
</feature>
<dbReference type="PANTHER" id="PTHR11289">
    <property type="entry name" value="BREAST CANCER TYPE 2 SUSCEPTIBILITY PROTEIN BRCA2"/>
    <property type="match status" value="1"/>
</dbReference>
<proteinExistence type="predicted"/>
<accession>A0A182UX69</accession>
<evidence type="ECO:0000256" key="1">
    <source>
        <dbReference type="ARBA" id="ARBA00022737"/>
    </source>
</evidence>
<evidence type="ECO:0000259" key="10">
    <source>
        <dbReference type="Pfam" id="PF09169"/>
    </source>
</evidence>
<feature type="region of interest" description="Disordered" evidence="7">
    <location>
        <begin position="373"/>
        <end position="398"/>
    </location>
</feature>
<feature type="compositionally biased region" description="Basic and acidic residues" evidence="7">
    <location>
        <begin position="1165"/>
        <end position="1176"/>
    </location>
</feature>
<feature type="coiled-coil region" evidence="6">
    <location>
        <begin position="1627"/>
        <end position="1654"/>
    </location>
</feature>
<evidence type="ECO:0008006" key="13">
    <source>
        <dbReference type="Google" id="ProtNLM"/>
    </source>
</evidence>
<keyword evidence="5" id="KW-0234">DNA repair</keyword>
<evidence type="ECO:0000256" key="4">
    <source>
        <dbReference type="ARBA" id="ARBA00023172"/>
    </source>
</evidence>
<dbReference type="CDD" id="cd04493">
    <property type="entry name" value="BRCA2DBD_OB1"/>
    <property type="match status" value="1"/>
</dbReference>
<dbReference type="EnsemblMetazoa" id="AMEM005183-RA">
    <property type="protein sequence ID" value="AMEM005183-PA"/>
    <property type="gene ID" value="AMEM005183"/>
</dbReference>
<dbReference type="VEuPathDB" id="VectorBase:AMEM005183"/>
<dbReference type="InterPro" id="IPR015252">
    <property type="entry name" value="BRCA2_hlx"/>
</dbReference>
<dbReference type="GO" id="GO:0005634">
    <property type="term" value="C:nucleus"/>
    <property type="evidence" value="ECO:0007669"/>
    <property type="project" value="TreeGrafter"/>
</dbReference>
<evidence type="ECO:0000256" key="6">
    <source>
        <dbReference type="SAM" id="Coils"/>
    </source>
</evidence>
<dbReference type="GO" id="GO:0000724">
    <property type="term" value="P:double-strand break repair via homologous recombination"/>
    <property type="evidence" value="ECO:0007669"/>
    <property type="project" value="InterPro"/>
</dbReference>
<dbReference type="CDD" id="cd04495">
    <property type="entry name" value="BRCA2DBD_OB3"/>
    <property type="match status" value="1"/>
</dbReference>
<feature type="region of interest" description="Disordered" evidence="7">
    <location>
        <begin position="306"/>
        <end position="343"/>
    </location>
</feature>
<feature type="domain" description="BRCA2 OB1" evidence="8">
    <location>
        <begin position="1456"/>
        <end position="1569"/>
    </location>
</feature>
<feature type="compositionally biased region" description="Basic residues" evidence="7">
    <location>
        <begin position="11"/>
        <end position="29"/>
    </location>
</feature>
<dbReference type="Pfam" id="PF09169">
    <property type="entry name" value="BRCA-2_helical"/>
    <property type="match status" value="1"/>
</dbReference>
<feature type="region of interest" description="Disordered" evidence="7">
    <location>
        <begin position="1"/>
        <end position="48"/>
    </location>
</feature>
<dbReference type="InterPro" id="IPR002093">
    <property type="entry name" value="BRCA2_repeat"/>
</dbReference>
<protein>
    <recommendedName>
        <fullName evidence="13">Tower domain-containing protein</fullName>
    </recommendedName>
</protein>
<feature type="domain" description="Breast cancer type 2 susceptibility protein helical" evidence="10">
    <location>
        <begin position="1280"/>
        <end position="1452"/>
    </location>
</feature>
<dbReference type="Proteomes" id="UP000075903">
    <property type="component" value="Unassembled WGS sequence"/>
</dbReference>
<dbReference type="InterPro" id="IPR015188">
    <property type="entry name" value="BRCA2_OB_3"/>
</dbReference>
<keyword evidence="3" id="KW-0238">DNA-binding</keyword>
<dbReference type="PROSITE" id="PS50138">
    <property type="entry name" value="BRCA2_REPEAT"/>
    <property type="match status" value="10"/>
</dbReference>
<evidence type="ECO:0000256" key="2">
    <source>
        <dbReference type="ARBA" id="ARBA00022763"/>
    </source>
</evidence>
<evidence type="ECO:0000259" key="9">
    <source>
        <dbReference type="Pfam" id="PF09104"/>
    </source>
</evidence>
<dbReference type="SUPFAM" id="SSF50249">
    <property type="entry name" value="Nucleic acid-binding proteins"/>
    <property type="match status" value="3"/>
</dbReference>
<dbReference type="InterPro" id="IPR015187">
    <property type="entry name" value="BRCA2_OB_1"/>
</dbReference>
<dbReference type="Pfam" id="PF09103">
    <property type="entry name" value="BRCA-2_OB1"/>
    <property type="match status" value="1"/>
</dbReference>
<feature type="domain" description="BRCA2 OB3" evidence="9">
    <location>
        <begin position="1811"/>
        <end position="1954"/>
    </location>
</feature>
<evidence type="ECO:0000256" key="5">
    <source>
        <dbReference type="ARBA" id="ARBA00023204"/>
    </source>
</evidence>
<dbReference type="SUPFAM" id="SSF81878">
    <property type="entry name" value="BRCA2 tower domain"/>
    <property type="match status" value="1"/>
</dbReference>
<dbReference type="Pfam" id="PF00634">
    <property type="entry name" value="BRCA2"/>
    <property type="match status" value="6"/>
</dbReference>